<dbReference type="Pfam" id="PF02732">
    <property type="entry name" value="ERCC4"/>
    <property type="match status" value="1"/>
</dbReference>
<dbReference type="InterPro" id="IPR006166">
    <property type="entry name" value="ERCC4_domain"/>
</dbReference>
<evidence type="ECO:0000256" key="1">
    <source>
        <dbReference type="ARBA" id="ARBA00004123"/>
    </source>
</evidence>
<feature type="compositionally biased region" description="Basic and acidic residues" evidence="10">
    <location>
        <begin position="130"/>
        <end position="144"/>
    </location>
</feature>
<evidence type="ECO:0000256" key="5">
    <source>
        <dbReference type="ARBA" id="ARBA00022763"/>
    </source>
</evidence>
<comment type="similarity">
    <text evidence="2">Belongs to the XPF family.</text>
</comment>
<sequence>MCLQPTVNAIAISSSLAPAMDNSTKSTPIKLSLPLAYQQEIFREVYNDDTLVVLARGLGLQQIVANLLHSYDAAGRNLVVLVGAGDSDNSQLGEEKAAISKAPYARGLIVINTDVTNVQQHHLKFQSPSHTDHPHERLGADSGAGREKMYANGGVFTDVMMLPMLIPHRIPYQGLLDPTRITGLVILHAERVTTTSPEAFIVRMFRQKNKDGFLKAFSENPDAFATGFSPLSTIMRNLFLRKSSLWPRYHVRVAQSLEARKADVVELEVGMTPAMQTIQNAILQCIEVSISELRKANAGLDLDDWSVDSALHRSFDVLIRRQLDPNLRAEIYSIRNLLSLDAVSFHQHLETLLASYAPVDSFHTQMRSPWLDLDAADILFSTARKRVYTGKPPKSIAPSDLQASGLILEEQPKWSVLSNILDEIAQSSTNSSQSGLTLIMCQDRQTCLQVAEYLQISGNAYLDEGTVDLTSKHLPLNKFMHRKFLGFLAWRNDFTKFRASDLPKEKAIPASTRGVTSKKPPANKRRRVRGAAQFAAATSSREQVNSGQIEAPSEASRLLLDLSEGLYEQASTDQDISSIDFEMHEPSDAIVIHPYSSGSDNSLLDELQPENVIIYNPDAAFIRCIEVHRSSHTIANNIRVYFMYYGGSVEEQTYLSKVRREKDSFTKLIRQKANMTVTLTGDSHLVEDPQEQFLRTLNTRIAGGGRLAATAEPPRVSATLHKRTNATSSLTQVGDYILTPTICVERKSVKDLISSFKDGRLYSQAEAMLAGYQEPMLLIEFDQDRSFNLEPFMDLSTSASPNQSDLQSKLVLLTLHFPKLRIIWSSSPYQTAEIFEELKRGQEEPDPLKAVSVGLAEGENEYSTYAQAPMLHETDSKQFDNSKDILKSIPGINEKNHKHVVYEMDSVIELSNAGEGDVAKIIGPEAGRQVHTFLNTNIYST</sequence>
<gene>
    <name evidence="12" type="ORF">Dda_3506</name>
</gene>
<keyword evidence="3" id="KW-0540">Nuclease</keyword>
<feature type="region of interest" description="Disordered" evidence="10">
    <location>
        <begin position="508"/>
        <end position="528"/>
    </location>
</feature>
<protein>
    <submittedName>
        <fullName evidence="12">DNA repair protein rad16</fullName>
    </submittedName>
</protein>
<dbReference type="GO" id="GO:0000712">
    <property type="term" value="P:resolution of meiotic recombination intermediates"/>
    <property type="evidence" value="ECO:0007669"/>
    <property type="project" value="TreeGrafter"/>
</dbReference>
<dbReference type="EMBL" id="JAQGDS010000004">
    <property type="protein sequence ID" value="KAJ6260845.1"/>
    <property type="molecule type" value="Genomic_DNA"/>
</dbReference>
<dbReference type="InterPro" id="IPR011335">
    <property type="entry name" value="Restrct_endonuc-II-like"/>
</dbReference>
<dbReference type="Proteomes" id="UP001221413">
    <property type="component" value="Unassembled WGS sequence"/>
</dbReference>
<evidence type="ECO:0000256" key="8">
    <source>
        <dbReference type="ARBA" id="ARBA00023204"/>
    </source>
</evidence>
<evidence type="ECO:0000313" key="13">
    <source>
        <dbReference type="Proteomes" id="UP001221413"/>
    </source>
</evidence>
<evidence type="ECO:0000256" key="7">
    <source>
        <dbReference type="ARBA" id="ARBA00023125"/>
    </source>
</evidence>
<evidence type="ECO:0000256" key="4">
    <source>
        <dbReference type="ARBA" id="ARBA00022759"/>
    </source>
</evidence>
<dbReference type="PANTHER" id="PTHR10150:SF0">
    <property type="entry name" value="DNA REPAIR ENDONUCLEASE XPF"/>
    <property type="match status" value="1"/>
</dbReference>
<feature type="domain" description="ERCC4" evidence="11">
    <location>
        <begin position="684"/>
        <end position="783"/>
    </location>
</feature>
<evidence type="ECO:0000256" key="9">
    <source>
        <dbReference type="ARBA" id="ARBA00023242"/>
    </source>
</evidence>
<dbReference type="GO" id="GO:0003697">
    <property type="term" value="F:single-stranded DNA binding"/>
    <property type="evidence" value="ECO:0007669"/>
    <property type="project" value="TreeGrafter"/>
</dbReference>
<keyword evidence="6" id="KW-0378">Hydrolase</keyword>
<evidence type="ECO:0000256" key="10">
    <source>
        <dbReference type="SAM" id="MobiDB-lite"/>
    </source>
</evidence>
<dbReference type="InterPro" id="IPR047520">
    <property type="entry name" value="XPF_nuclease"/>
</dbReference>
<keyword evidence="4" id="KW-0255">Endonuclease</keyword>
<evidence type="ECO:0000259" key="11">
    <source>
        <dbReference type="SMART" id="SM00891"/>
    </source>
</evidence>
<dbReference type="GO" id="GO:0000724">
    <property type="term" value="P:double-strand break repair via homologous recombination"/>
    <property type="evidence" value="ECO:0007669"/>
    <property type="project" value="TreeGrafter"/>
</dbReference>
<dbReference type="Gene3D" id="3.40.50.10130">
    <property type="match status" value="1"/>
</dbReference>
<dbReference type="InterPro" id="IPR010994">
    <property type="entry name" value="RuvA_2-like"/>
</dbReference>
<keyword evidence="8" id="KW-0234">DNA repair</keyword>
<evidence type="ECO:0000313" key="12">
    <source>
        <dbReference type="EMBL" id="KAJ6260845.1"/>
    </source>
</evidence>
<dbReference type="SUPFAM" id="SSF47781">
    <property type="entry name" value="RuvA domain 2-like"/>
    <property type="match status" value="1"/>
</dbReference>
<evidence type="ECO:0000256" key="6">
    <source>
        <dbReference type="ARBA" id="ARBA00022801"/>
    </source>
</evidence>
<dbReference type="FunFam" id="3.40.50.10130:FF:000002">
    <property type="entry name" value="DNA repair endonuclease XPF"/>
    <property type="match status" value="1"/>
</dbReference>
<organism evidence="12 13">
    <name type="scientific">Drechslerella dactyloides</name>
    <name type="common">Nematode-trapping fungus</name>
    <name type="synonym">Arthrobotrys dactyloides</name>
    <dbReference type="NCBI Taxonomy" id="74499"/>
    <lineage>
        <taxon>Eukaryota</taxon>
        <taxon>Fungi</taxon>
        <taxon>Dikarya</taxon>
        <taxon>Ascomycota</taxon>
        <taxon>Pezizomycotina</taxon>
        <taxon>Orbiliomycetes</taxon>
        <taxon>Orbiliales</taxon>
        <taxon>Orbiliaceae</taxon>
        <taxon>Drechslerella</taxon>
    </lineage>
</organism>
<dbReference type="GO" id="GO:0000014">
    <property type="term" value="F:single-stranded DNA endodeoxyribonuclease activity"/>
    <property type="evidence" value="ECO:0007669"/>
    <property type="project" value="TreeGrafter"/>
</dbReference>
<comment type="caution">
    <text evidence="12">The sequence shown here is derived from an EMBL/GenBank/DDBJ whole genome shotgun (WGS) entry which is preliminary data.</text>
</comment>
<dbReference type="AlphaFoldDB" id="A0AAD6NJZ7"/>
<dbReference type="SUPFAM" id="SSF52980">
    <property type="entry name" value="Restriction endonuclease-like"/>
    <property type="match status" value="1"/>
</dbReference>
<comment type="subcellular location">
    <subcellularLocation>
        <location evidence="1">Nucleus</location>
    </subcellularLocation>
</comment>
<evidence type="ECO:0000256" key="3">
    <source>
        <dbReference type="ARBA" id="ARBA00022722"/>
    </source>
</evidence>
<dbReference type="GO" id="GO:0003684">
    <property type="term" value="F:damaged DNA binding"/>
    <property type="evidence" value="ECO:0007669"/>
    <property type="project" value="TreeGrafter"/>
</dbReference>
<dbReference type="GO" id="GO:0000110">
    <property type="term" value="C:nucleotide-excision repair factor 1 complex"/>
    <property type="evidence" value="ECO:0007669"/>
    <property type="project" value="TreeGrafter"/>
</dbReference>
<dbReference type="GO" id="GO:0000736">
    <property type="term" value="P:double-strand break repair via single-strand annealing, removal of nonhomologous ends"/>
    <property type="evidence" value="ECO:0007669"/>
    <property type="project" value="TreeGrafter"/>
</dbReference>
<keyword evidence="5" id="KW-0227">DNA damage</keyword>
<dbReference type="SMART" id="SM00891">
    <property type="entry name" value="ERCC4"/>
    <property type="match status" value="1"/>
</dbReference>
<keyword evidence="7" id="KW-0238">DNA-binding</keyword>
<dbReference type="Gene3D" id="1.10.150.20">
    <property type="entry name" value="5' to 3' exonuclease, C-terminal subdomain"/>
    <property type="match status" value="1"/>
</dbReference>
<keyword evidence="9" id="KW-0539">Nucleus</keyword>
<dbReference type="PANTHER" id="PTHR10150">
    <property type="entry name" value="DNA REPAIR ENDONUCLEASE XPF"/>
    <property type="match status" value="1"/>
</dbReference>
<reference evidence="12" key="1">
    <citation type="submission" date="2023-01" db="EMBL/GenBank/DDBJ databases">
        <title>The chitinases involved in constricting ring structure development in the nematode-trapping fungus Drechslerella dactyloides.</title>
        <authorList>
            <person name="Wang R."/>
            <person name="Zhang L."/>
            <person name="Tang P."/>
            <person name="Li S."/>
            <person name="Liang L."/>
        </authorList>
    </citation>
    <scope>NUCLEOTIDE SEQUENCE</scope>
    <source>
        <strain evidence="12">YMF1.00031</strain>
    </source>
</reference>
<dbReference type="CDD" id="cd20078">
    <property type="entry name" value="XPF_nuclease_XPF_euk"/>
    <property type="match status" value="1"/>
</dbReference>
<feature type="region of interest" description="Disordered" evidence="10">
    <location>
        <begin position="125"/>
        <end position="144"/>
    </location>
</feature>
<name>A0AAD6NJZ7_DREDA</name>
<accession>A0AAD6NJZ7</accession>
<evidence type="ECO:0000256" key="2">
    <source>
        <dbReference type="ARBA" id="ARBA00010015"/>
    </source>
</evidence>
<keyword evidence="13" id="KW-1185">Reference proteome</keyword>
<dbReference type="GO" id="GO:1901255">
    <property type="term" value="P:nucleotide-excision repair involved in interstrand cross-link repair"/>
    <property type="evidence" value="ECO:0007669"/>
    <property type="project" value="TreeGrafter"/>
</dbReference>
<proteinExistence type="inferred from homology"/>